<dbReference type="PANTHER" id="PTHR46091">
    <property type="entry name" value="BLR7054 PROTEIN"/>
    <property type="match status" value="1"/>
</dbReference>
<dbReference type="Pfam" id="PF01593">
    <property type="entry name" value="Amino_oxidase"/>
    <property type="match status" value="1"/>
</dbReference>
<comment type="similarity">
    <text evidence="1">Belongs to the carotenoid/retinoid oxidoreductase family. CrtISO subfamily.</text>
</comment>
<evidence type="ECO:0000256" key="3">
    <source>
        <dbReference type="ARBA" id="ARBA00022729"/>
    </source>
</evidence>
<dbReference type="InterPro" id="IPR036188">
    <property type="entry name" value="FAD/NAD-bd_sf"/>
</dbReference>
<organism evidence="7">
    <name type="scientific">Cyprideis torosa</name>
    <dbReference type="NCBI Taxonomy" id="163714"/>
    <lineage>
        <taxon>Eukaryota</taxon>
        <taxon>Metazoa</taxon>
        <taxon>Ecdysozoa</taxon>
        <taxon>Arthropoda</taxon>
        <taxon>Crustacea</taxon>
        <taxon>Oligostraca</taxon>
        <taxon>Ostracoda</taxon>
        <taxon>Podocopa</taxon>
        <taxon>Podocopida</taxon>
        <taxon>Cytherocopina</taxon>
        <taxon>Cytheroidea</taxon>
        <taxon>Cytherideidae</taxon>
        <taxon>Cyprideis</taxon>
    </lineage>
</organism>
<protein>
    <submittedName>
        <fullName evidence="7">Uncharacterized protein</fullName>
    </submittedName>
</protein>
<reference evidence="7" key="1">
    <citation type="submission" date="2020-11" db="EMBL/GenBank/DDBJ databases">
        <authorList>
            <person name="Tran Van P."/>
        </authorList>
    </citation>
    <scope>NUCLEOTIDE SEQUENCE</scope>
</reference>
<evidence type="ECO:0000313" key="7">
    <source>
        <dbReference type="EMBL" id="CAD7226984.1"/>
    </source>
</evidence>
<dbReference type="AlphaFoldDB" id="A0A7R8ZK86"/>
<evidence type="ECO:0000256" key="1">
    <source>
        <dbReference type="ARBA" id="ARBA00005855"/>
    </source>
</evidence>
<dbReference type="InterPro" id="IPR052206">
    <property type="entry name" value="Retinol_saturase"/>
</dbReference>
<evidence type="ECO:0000256" key="6">
    <source>
        <dbReference type="ARBA" id="ARBA00023027"/>
    </source>
</evidence>
<sequence length="606" mass="67484">MIEIEWDLVSLLSNPLFILGSLVSSLAVSFLSDKRNQELGKAGTFFSNFTYPLSQKPQLAENHDVKDGVLKQSFSPEKVPDDLDAIIIGSGIGGLTTAALLAKAGKRVLVLEQHDQAGGCCHTFVDKGFEFDVGVHYLGAVGCQTPNETKLLMDFISDGNIQFVPMDEYYDEVRLRYMDSDSSKKARSITMQSSQQSGKEAFIQNLIRQFPTEEIVIKKFVDMVEKAVKAMEAMFVVKLLPLWLSKLLVKLGVIQWWYNTHFWMDTSLMEIIENLTSNPDLQAAFLYCCGDFGCPPSEANFGMVAEIHHHYWTGSFYPMGGPSEIAYRIIPVIEKSGGRVLVRASVKKINTEDGKVVGVSISKGSHSYNINCDTVISDAGLFNTFEKFLSPTIAKGVPLGHLQRTFESSPAGFQEKGELESQLDSDVALMFVSFPSAKDPDYNRRFPGKSCAVIVTFFNYDWFAKWKDTRYSKRGDDYEGVKKTLGHKLVEQLCVLFPQLEGKLEYSNFGSALTHNHYLGVEKGEAYGLRHDRFRFSLDNQAILRPETGIPGLYMTGQDICTAGVAGAMFGGLLSAASVLKMDLVTDLMKWSKELANKQQTLKKTQ</sequence>
<keyword evidence="3" id="KW-0732">Signal</keyword>
<accession>A0A7R8ZK86</accession>
<evidence type="ECO:0000256" key="4">
    <source>
        <dbReference type="ARBA" id="ARBA00022827"/>
    </source>
</evidence>
<evidence type="ECO:0000256" key="2">
    <source>
        <dbReference type="ARBA" id="ARBA00022630"/>
    </source>
</evidence>
<keyword evidence="4" id="KW-0274">FAD</keyword>
<dbReference type="SUPFAM" id="SSF51905">
    <property type="entry name" value="FAD/NAD(P)-binding domain"/>
    <property type="match status" value="1"/>
</dbReference>
<keyword evidence="5" id="KW-0521">NADP</keyword>
<dbReference type="Gene3D" id="3.50.50.60">
    <property type="entry name" value="FAD/NAD(P)-binding domain"/>
    <property type="match status" value="2"/>
</dbReference>
<evidence type="ECO:0000256" key="5">
    <source>
        <dbReference type="ARBA" id="ARBA00022857"/>
    </source>
</evidence>
<gene>
    <name evidence="7" type="ORF">CTOB1V02_LOCUS4895</name>
</gene>
<keyword evidence="2" id="KW-0285">Flavoprotein</keyword>
<dbReference type="EMBL" id="OB660995">
    <property type="protein sequence ID" value="CAD7226984.1"/>
    <property type="molecule type" value="Genomic_DNA"/>
</dbReference>
<keyword evidence="6" id="KW-0520">NAD</keyword>
<dbReference type="GO" id="GO:0016491">
    <property type="term" value="F:oxidoreductase activity"/>
    <property type="evidence" value="ECO:0007669"/>
    <property type="project" value="InterPro"/>
</dbReference>
<dbReference type="InterPro" id="IPR002937">
    <property type="entry name" value="Amino_oxidase"/>
</dbReference>
<name>A0A7R8ZK86_9CRUS</name>
<dbReference type="OrthoDB" id="38045at2759"/>
<proteinExistence type="inferred from homology"/>
<dbReference type="PANTHER" id="PTHR46091:SF3">
    <property type="entry name" value="AMINE OXIDASE DOMAIN-CONTAINING PROTEIN"/>
    <property type="match status" value="1"/>
</dbReference>